<dbReference type="PANTHER" id="PTHR31446:SF2">
    <property type="entry name" value="ACID PHOSPHATASE_VANADIUM-DEPENDENT HALOPEROXIDASE-RELATED PROTEIN"/>
    <property type="match status" value="1"/>
</dbReference>
<evidence type="ECO:0008006" key="4">
    <source>
        <dbReference type="Google" id="ProtNLM"/>
    </source>
</evidence>
<reference evidence="2" key="1">
    <citation type="submission" date="2008-10" db="EMBL/GenBank/DDBJ databases">
        <authorList>
            <person name="Chan A."/>
            <person name="Puiu D."/>
            <person name="Melake A."/>
            <person name="Orvis J."/>
            <person name="Zhao Q."/>
            <person name="Wortman J."/>
            <person name="Utterback T."/>
            <person name="Rosovitz M.J."/>
            <person name="Inman J.M."/>
            <person name="Amedeo P."/>
            <person name="Schobel S."/>
            <person name="Galinsky K."/>
            <person name="Fraser C."/>
            <person name="Ravel J."/>
            <person name="Rabinowicz P."/>
        </authorList>
    </citation>
    <scope>NUCLEOTIDE SEQUENCE [LARGE SCALE GENOMIC DNA]</scope>
</reference>
<organism evidence="3">
    <name type="scientific">Ricinus communis</name>
    <name type="common">Castor bean</name>
    <dbReference type="NCBI Taxonomy" id="3988"/>
    <lineage>
        <taxon>Eukaryota</taxon>
        <taxon>Viridiplantae</taxon>
        <taxon>Streptophyta</taxon>
        <taxon>Embryophyta</taxon>
        <taxon>Tracheophyta</taxon>
        <taxon>Spermatophyta</taxon>
        <taxon>Magnoliopsida</taxon>
        <taxon>eudicotyledons</taxon>
        <taxon>Gunneridae</taxon>
        <taxon>Pentapetalae</taxon>
        <taxon>rosids</taxon>
        <taxon>fabids</taxon>
        <taxon>Malpighiales</taxon>
        <taxon>Euphorbiaceae</taxon>
        <taxon>Acalyphoideae</taxon>
        <taxon>Acalypheae</taxon>
        <taxon>Ricinus</taxon>
    </lineage>
</organism>
<evidence type="ECO:0000313" key="3">
    <source>
        <dbReference type="Proteomes" id="UP000008311"/>
    </source>
</evidence>
<dbReference type="Proteomes" id="UP000008311">
    <property type="component" value="Unassembled WGS sequence"/>
</dbReference>
<dbReference type="EMBL" id="EQ974035">
    <property type="protein sequence ID" value="EEF35173.1"/>
    <property type="molecule type" value="Genomic_DNA"/>
</dbReference>
<dbReference type="Pfam" id="PF02681">
    <property type="entry name" value="DUF212"/>
    <property type="match status" value="1"/>
</dbReference>
<keyword evidence="3" id="KW-1185">Reference proteome</keyword>
<dbReference type="InParanoid" id="B9SJZ6"/>
<gene>
    <name evidence="2" type="ORF">RCOM_0578170</name>
    <name evidence="1" type="ORF">RCOM_0988130</name>
</gene>
<accession>B9SJZ6</accession>
<dbReference type="EMBL" id="EQ973994">
    <property type="protein sequence ID" value="EEF36104.1"/>
    <property type="molecule type" value="Genomic_DNA"/>
</dbReference>
<proteinExistence type="predicted"/>
<dbReference type="STRING" id="3988.B9SJZ6"/>
<reference evidence="3" key="2">
    <citation type="journal article" date="2010" name="Nat. Biotechnol.">
        <title>Draft genome sequence of the oilseed species Ricinus communis.</title>
        <authorList>
            <person name="Chan A.P."/>
            <person name="Crabtree J."/>
            <person name="Zhao Q."/>
            <person name="Lorenzi H."/>
            <person name="Orvis J."/>
            <person name="Puiu D."/>
            <person name="Melake-Berhan A."/>
            <person name="Jones K.M."/>
            <person name="Redman J."/>
            <person name="Chen G."/>
            <person name="Cahoon E.B."/>
            <person name="Gedil M."/>
            <person name="Stanke M."/>
            <person name="Haas B.J."/>
            <person name="Wortman J.R."/>
            <person name="Fraser-Liggett C.M."/>
            <person name="Ravel J."/>
            <person name="Rabinowicz P.D."/>
        </authorList>
    </citation>
    <scope>NUCLEOTIDE SEQUENCE [LARGE SCALE GENOMIC DNA]</scope>
    <source>
        <strain evidence="3">cv. Hale</strain>
    </source>
</reference>
<dbReference type="PANTHER" id="PTHR31446">
    <property type="entry name" value="ACID PHOSPHATASE/VANADIUM-DEPENDENT HALOPEROXIDASE-RELATED PROTEIN"/>
    <property type="match status" value="1"/>
</dbReference>
<sequence length="149" mass="16108">MVLQCWSCASYPNSTPLFSQKLVLPLSDFNCKYSLSMPRKSCSKAKFACFYKLGLQDIAEITHNKVLIAAGVSVAIGQLSKPFTSLLLYGKDFDLKAAVQAGGFPSTHSSAVIATATCLALEEGLLGFYFWPYSGLCWPCHCSFSPSGV</sequence>
<dbReference type="eggNOG" id="ENOG502S0HG">
    <property type="taxonomic scope" value="Eukaryota"/>
</dbReference>
<dbReference type="InterPro" id="IPR003832">
    <property type="entry name" value="DUF212"/>
</dbReference>
<protein>
    <recommendedName>
        <fullName evidence="4">Acid phosphatase/vanadium-dependent haloperoxidase-related protein</fullName>
    </recommendedName>
</protein>
<name>B9SJZ6_RICCO</name>
<dbReference type="AlphaFoldDB" id="B9SJZ6"/>
<evidence type="ECO:0000313" key="1">
    <source>
        <dbReference type="EMBL" id="EEF35173.1"/>
    </source>
</evidence>
<evidence type="ECO:0000313" key="2">
    <source>
        <dbReference type="EMBL" id="EEF36104.1"/>
    </source>
</evidence>